<accession>A0A9D4BKQ3</accession>
<reference evidence="2" key="1">
    <citation type="journal article" date="2019" name="bioRxiv">
        <title>The Genome of the Zebra Mussel, Dreissena polymorpha: A Resource for Invasive Species Research.</title>
        <authorList>
            <person name="McCartney M.A."/>
            <person name="Auch B."/>
            <person name="Kono T."/>
            <person name="Mallez S."/>
            <person name="Zhang Y."/>
            <person name="Obille A."/>
            <person name="Becker A."/>
            <person name="Abrahante J.E."/>
            <person name="Garbe J."/>
            <person name="Badalamenti J.P."/>
            <person name="Herman A."/>
            <person name="Mangelson H."/>
            <person name="Liachko I."/>
            <person name="Sullivan S."/>
            <person name="Sone E.D."/>
            <person name="Koren S."/>
            <person name="Silverstein K.A.T."/>
            <person name="Beckman K.B."/>
            <person name="Gohl D.M."/>
        </authorList>
    </citation>
    <scope>NUCLEOTIDE SEQUENCE</scope>
    <source>
        <strain evidence="2">Duluth1</strain>
        <tissue evidence="2">Whole animal</tissue>
    </source>
</reference>
<feature type="chain" id="PRO_5039137808" evidence="1">
    <location>
        <begin position="20"/>
        <end position="103"/>
    </location>
</feature>
<evidence type="ECO:0000313" key="3">
    <source>
        <dbReference type="Proteomes" id="UP000828390"/>
    </source>
</evidence>
<evidence type="ECO:0000313" key="2">
    <source>
        <dbReference type="EMBL" id="KAH3699544.1"/>
    </source>
</evidence>
<proteinExistence type="predicted"/>
<dbReference type="Proteomes" id="UP000828390">
    <property type="component" value="Unassembled WGS sequence"/>
</dbReference>
<organism evidence="2 3">
    <name type="scientific">Dreissena polymorpha</name>
    <name type="common">Zebra mussel</name>
    <name type="synonym">Mytilus polymorpha</name>
    <dbReference type="NCBI Taxonomy" id="45954"/>
    <lineage>
        <taxon>Eukaryota</taxon>
        <taxon>Metazoa</taxon>
        <taxon>Spiralia</taxon>
        <taxon>Lophotrochozoa</taxon>
        <taxon>Mollusca</taxon>
        <taxon>Bivalvia</taxon>
        <taxon>Autobranchia</taxon>
        <taxon>Heteroconchia</taxon>
        <taxon>Euheterodonta</taxon>
        <taxon>Imparidentia</taxon>
        <taxon>Neoheterodontei</taxon>
        <taxon>Myida</taxon>
        <taxon>Dreissenoidea</taxon>
        <taxon>Dreissenidae</taxon>
        <taxon>Dreissena</taxon>
    </lineage>
</organism>
<protein>
    <submittedName>
        <fullName evidence="2">Uncharacterized protein</fullName>
    </submittedName>
</protein>
<comment type="caution">
    <text evidence="2">The sequence shown here is derived from an EMBL/GenBank/DDBJ whole genome shotgun (WGS) entry which is preliminary data.</text>
</comment>
<gene>
    <name evidence="2" type="ORF">DPMN_074502</name>
</gene>
<keyword evidence="3" id="KW-1185">Reference proteome</keyword>
<reference evidence="2" key="2">
    <citation type="submission" date="2020-11" db="EMBL/GenBank/DDBJ databases">
        <authorList>
            <person name="McCartney M.A."/>
            <person name="Auch B."/>
            <person name="Kono T."/>
            <person name="Mallez S."/>
            <person name="Becker A."/>
            <person name="Gohl D.M."/>
            <person name="Silverstein K.A.T."/>
            <person name="Koren S."/>
            <person name="Bechman K.B."/>
            <person name="Herman A."/>
            <person name="Abrahante J.E."/>
            <person name="Garbe J."/>
        </authorList>
    </citation>
    <scope>NUCLEOTIDE SEQUENCE</scope>
    <source>
        <strain evidence="2">Duluth1</strain>
        <tissue evidence="2">Whole animal</tissue>
    </source>
</reference>
<feature type="signal peptide" evidence="1">
    <location>
        <begin position="1"/>
        <end position="19"/>
    </location>
</feature>
<name>A0A9D4BKQ3_DREPO</name>
<sequence length="103" mass="11399">MRTFAVLLVIQLVTSYVLARSLQLRSGYYNLNCEVICTSRHEHDESDAAHCGCPHNLQRQNNQSHPLPDQHSSHTLSMCDYLCSIQMGGAACVCSAPIVPGRK</sequence>
<dbReference type="AlphaFoldDB" id="A0A9D4BKQ3"/>
<dbReference type="EMBL" id="JAIWYP010000015">
    <property type="protein sequence ID" value="KAH3699544.1"/>
    <property type="molecule type" value="Genomic_DNA"/>
</dbReference>
<keyword evidence="1" id="KW-0732">Signal</keyword>
<evidence type="ECO:0000256" key="1">
    <source>
        <dbReference type="SAM" id="SignalP"/>
    </source>
</evidence>